<organism evidence="2 3">
    <name type="scientific">Thalassotalea insulae</name>
    <dbReference type="NCBI Taxonomy" id="2056778"/>
    <lineage>
        <taxon>Bacteria</taxon>
        <taxon>Pseudomonadati</taxon>
        <taxon>Pseudomonadota</taxon>
        <taxon>Gammaproteobacteria</taxon>
        <taxon>Alteromonadales</taxon>
        <taxon>Colwelliaceae</taxon>
        <taxon>Thalassotalea</taxon>
    </lineage>
</organism>
<dbReference type="Proteomes" id="UP001157186">
    <property type="component" value="Unassembled WGS sequence"/>
</dbReference>
<keyword evidence="3" id="KW-1185">Reference proteome</keyword>
<evidence type="ECO:0000313" key="3">
    <source>
        <dbReference type="Proteomes" id="UP001157186"/>
    </source>
</evidence>
<proteinExistence type="predicted"/>
<accession>A0ABQ6GRK3</accession>
<sequence>MYLKYLLLLITIFIVACNSEQQEKLEEKSTVATSEKSVTEPEVQSTEGNEPSSENLKEQLLNSKLGLKKPSMKSLTINNERLRVTDAKLLKGTQVYNKMIRQTGTVKGTIVIVTTELDKYQSQLKSLPVSEIAKQTYRIDATSLDNLNEFYRELLAMDWIKQVELEIDYSGPAPGDKRETK</sequence>
<comment type="caution">
    <text evidence="2">The sequence shown here is derived from an EMBL/GenBank/DDBJ whole genome shotgun (WGS) entry which is preliminary data.</text>
</comment>
<protein>
    <submittedName>
        <fullName evidence="2">Uncharacterized protein</fullName>
    </submittedName>
</protein>
<dbReference type="EMBL" id="BSST01000001">
    <property type="protein sequence ID" value="GLX78037.1"/>
    <property type="molecule type" value="Genomic_DNA"/>
</dbReference>
<dbReference type="RefSeq" id="WP_284243931.1">
    <property type="nucleotide sequence ID" value="NZ_BSST01000001.1"/>
</dbReference>
<feature type="region of interest" description="Disordered" evidence="1">
    <location>
        <begin position="26"/>
        <end position="56"/>
    </location>
</feature>
<evidence type="ECO:0000256" key="1">
    <source>
        <dbReference type="SAM" id="MobiDB-lite"/>
    </source>
</evidence>
<feature type="compositionally biased region" description="Polar residues" evidence="1">
    <location>
        <begin position="30"/>
        <end position="54"/>
    </location>
</feature>
<dbReference type="PROSITE" id="PS51257">
    <property type="entry name" value="PROKAR_LIPOPROTEIN"/>
    <property type="match status" value="1"/>
</dbReference>
<name>A0ABQ6GRK3_9GAMM</name>
<reference evidence="2 3" key="1">
    <citation type="submission" date="2023-03" db="EMBL/GenBank/DDBJ databases">
        <title>Draft genome sequence of Thalassotalea insulae KCTC 62186T.</title>
        <authorList>
            <person name="Sawabe T."/>
        </authorList>
    </citation>
    <scope>NUCLEOTIDE SEQUENCE [LARGE SCALE GENOMIC DNA]</scope>
    <source>
        <strain evidence="2 3">KCTC 62186</strain>
    </source>
</reference>
<evidence type="ECO:0000313" key="2">
    <source>
        <dbReference type="EMBL" id="GLX78037.1"/>
    </source>
</evidence>
<gene>
    <name evidence="2" type="ORF">tinsulaeT_13770</name>
</gene>